<protein>
    <submittedName>
        <fullName evidence="2">Uncharacterized protein</fullName>
    </submittedName>
</protein>
<evidence type="ECO:0000313" key="3">
    <source>
        <dbReference type="Proteomes" id="UP001596200"/>
    </source>
</evidence>
<sequence length="82" mass="8266">MHASELVRVTVTDEGTACGPVLGGQVPFMSARPHLPPPPGILPNFGEGEGEAGPAGPGADALDDWTARAAGRRTAPSRIGVP</sequence>
<dbReference type="EMBL" id="JBHSPU010000020">
    <property type="protein sequence ID" value="MFC5916274.1"/>
    <property type="molecule type" value="Genomic_DNA"/>
</dbReference>
<dbReference type="RefSeq" id="WP_344507020.1">
    <property type="nucleotide sequence ID" value="NZ_BAAATU010000001.1"/>
</dbReference>
<evidence type="ECO:0000313" key="2">
    <source>
        <dbReference type="EMBL" id="MFC5916274.1"/>
    </source>
</evidence>
<evidence type="ECO:0000256" key="1">
    <source>
        <dbReference type="SAM" id="MobiDB-lite"/>
    </source>
</evidence>
<keyword evidence="3" id="KW-1185">Reference proteome</keyword>
<dbReference type="Proteomes" id="UP001596200">
    <property type="component" value="Unassembled WGS sequence"/>
</dbReference>
<comment type="caution">
    <text evidence="2">The sequence shown here is derived from an EMBL/GenBank/DDBJ whole genome shotgun (WGS) entry which is preliminary data.</text>
</comment>
<gene>
    <name evidence="2" type="ORF">ACFP1B_23030</name>
</gene>
<organism evidence="2 3">
    <name type="scientific">Streptomyces pulveraceus</name>
    <dbReference type="NCBI Taxonomy" id="68258"/>
    <lineage>
        <taxon>Bacteria</taxon>
        <taxon>Bacillati</taxon>
        <taxon>Actinomycetota</taxon>
        <taxon>Actinomycetes</taxon>
        <taxon>Kitasatosporales</taxon>
        <taxon>Streptomycetaceae</taxon>
        <taxon>Streptomyces</taxon>
    </lineage>
</organism>
<feature type="region of interest" description="Disordered" evidence="1">
    <location>
        <begin position="33"/>
        <end position="62"/>
    </location>
</feature>
<name>A0ABW1GNB8_9ACTN</name>
<reference evidence="3" key="1">
    <citation type="journal article" date="2019" name="Int. J. Syst. Evol. Microbiol.">
        <title>The Global Catalogue of Microorganisms (GCM) 10K type strain sequencing project: providing services to taxonomists for standard genome sequencing and annotation.</title>
        <authorList>
            <consortium name="The Broad Institute Genomics Platform"/>
            <consortium name="The Broad Institute Genome Sequencing Center for Infectious Disease"/>
            <person name="Wu L."/>
            <person name="Ma J."/>
        </authorList>
    </citation>
    <scope>NUCLEOTIDE SEQUENCE [LARGE SCALE GENOMIC DNA]</scope>
    <source>
        <strain evidence="3">JCM 4147</strain>
    </source>
</reference>
<proteinExistence type="predicted"/>
<accession>A0ABW1GNB8</accession>